<dbReference type="Pfam" id="PF10545">
    <property type="entry name" value="MADF_DNA_bdg"/>
    <property type="match status" value="1"/>
</dbReference>
<evidence type="ECO:0000256" key="2">
    <source>
        <dbReference type="SAM" id="MobiDB-lite"/>
    </source>
</evidence>
<keyword evidence="1" id="KW-0539">Nucleus</keyword>
<feature type="compositionally biased region" description="Basic and acidic residues" evidence="2">
    <location>
        <begin position="153"/>
        <end position="164"/>
    </location>
</feature>
<name>A0A914CS67_9BILA</name>
<keyword evidence="5" id="KW-1185">Reference proteome</keyword>
<dbReference type="PROSITE" id="PS51029">
    <property type="entry name" value="MADF"/>
    <property type="match status" value="1"/>
</dbReference>
<feature type="domain" description="BESS" evidence="4">
    <location>
        <begin position="267"/>
        <end position="306"/>
    </location>
</feature>
<dbReference type="InterPro" id="IPR006578">
    <property type="entry name" value="MADF-dom"/>
</dbReference>
<evidence type="ECO:0000256" key="1">
    <source>
        <dbReference type="PROSITE-ProRule" id="PRU00371"/>
    </source>
</evidence>
<feature type="compositionally biased region" description="Polar residues" evidence="2">
    <location>
        <begin position="181"/>
        <end position="191"/>
    </location>
</feature>
<feature type="domain" description="MADF" evidence="3">
    <location>
        <begin position="13"/>
        <end position="106"/>
    </location>
</feature>
<organism evidence="5 6">
    <name type="scientific">Acrobeloides nanus</name>
    <dbReference type="NCBI Taxonomy" id="290746"/>
    <lineage>
        <taxon>Eukaryota</taxon>
        <taxon>Metazoa</taxon>
        <taxon>Ecdysozoa</taxon>
        <taxon>Nematoda</taxon>
        <taxon>Chromadorea</taxon>
        <taxon>Rhabditida</taxon>
        <taxon>Tylenchina</taxon>
        <taxon>Cephalobomorpha</taxon>
        <taxon>Cephaloboidea</taxon>
        <taxon>Cephalobidae</taxon>
        <taxon>Acrobeloides</taxon>
    </lineage>
</organism>
<dbReference type="Proteomes" id="UP000887540">
    <property type="component" value="Unplaced"/>
</dbReference>
<dbReference type="AlphaFoldDB" id="A0A914CS67"/>
<evidence type="ECO:0000313" key="6">
    <source>
        <dbReference type="WBParaSite" id="ACRNAN_scaffold13210.g13545.t1"/>
    </source>
</evidence>
<dbReference type="GO" id="GO:0005667">
    <property type="term" value="C:transcription regulator complex"/>
    <property type="evidence" value="ECO:0007669"/>
    <property type="project" value="TreeGrafter"/>
</dbReference>
<dbReference type="SMART" id="SM00595">
    <property type="entry name" value="MADF"/>
    <property type="match status" value="1"/>
</dbReference>
<dbReference type="PANTHER" id="PTHR12243:SF67">
    <property type="entry name" value="COREPRESSOR OF PANGOLIN, ISOFORM A-RELATED"/>
    <property type="match status" value="1"/>
</dbReference>
<dbReference type="PROSITE" id="PS51031">
    <property type="entry name" value="BESS"/>
    <property type="match status" value="1"/>
</dbReference>
<dbReference type="GO" id="GO:0003677">
    <property type="term" value="F:DNA binding"/>
    <property type="evidence" value="ECO:0007669"/>
    <property type="project" value="InterPro"/>
</dbReference>
<accession>A0A914CS67</accession>
<dbReference type="InterPro" id="IPR039353">
    <property type="entry name" value="TF_Adf1"/>
</dbReference>
<dbReference type="GO" id="GO:0006357">
    <property type="term" value="P:regulation of transcription by RNA polymerase II"/>
    <property type="evidence" value="ECO:0007669"/>
    <property type="project" value="TreeGrafter"/>
</dbReference>
<evidence type="ECO:0000313" key="5">
    <source>
        <dbReference type="Proteomes" id="UP000887540"/>
    </source>
</evidence>
<dbReference type="WBParaSite" id="ACRNAN_scaffold13210.g13545.t1">
    <property type="protein sequence ID" value="ACRNAN_scaffold13210.g13545.t1"/>
    <property type="gene ID" value="ACRNAN_scaffold13210.g13545"/>
</dbReference>
<evidence type="ECO:0000259" key="4">
    <source>
        <dbReference type="PROSITE" id="PS51031"/>
    </source>
</evidence>
<dbReference type="PANTHER" id="PTHR12243">
    <property type="entry name" value="MADF DOMAIN TRANSCRIPTION FACTOR"/>
    <property type="match status" value="1"/>
</dbReference>
<evidence type="ECO:0000259" key="3">
    <source>
        <dbReference type="PROSITE" id="PS51029"/>
    </source>
</evidence>
<comment type="subcellular location">
    <subcellularLocation>
        <location evidence="1">Nucleus</location>
    </subcellularLocation>
</comment>
<feature type="region of interest" description="Disordered" evidence="2">
    <location>
        <begin position="130"/>
        <end position="197"/>
    </location>
</feature>
<dbReference type="InterPro" id="IPR004210">
    <property type="entry name" value="BESS_motif"/>
</dbReference>
<sequence length="320" mass="37037">MSQKQISYEKKLQLIELVRQRPALWNVQDPLFTDNPFKANVWKEVSSELGEDLEGRGWLRDLWHRLKNRYIDDRNRVMAAGGQITGLTPAVTPFYEQLRFLDEAIIEIQDEEGTLNDSITQSLLDETLSQHSNKSITDPRDSPPNKSPTKRSISNERKMQRKNLDTYSSTKSLNEEPLSLFDSQPSTSSNEVNRHRSAEIIRVKPQTMRDTGLFGDSLTSIINGQDSQNSRKRKTMTPHQPYDLITISRTSHDNLVDLLYQRHQDQEDECDLFARQVAMDLKKLSPERRFAVRARITSLLAEENIQQISNHRLDNVKSEF</sequence>
<dbReference type="GO" id="GO:0005634">
    <property type="term" value="C:nucleus"/>
    <property type="evidence" value="ECO:0007669"/>
    <property type="project" value="UniProtKB-SubCell"/>
</dbReference>
<protein>
    <submittedName>
        <fullName evidence="6">MADF domain-containing protein</fullName>
    </submittedName>
</protein>
<reference evidence="6" key="1">
    <citation type="submission" date="2022-11" db="UniProtKB">
        <authorList>
            <consortium name="WormBaseParasite"/>
        </authorList>
    </citation>
    <scope>IDENTIFICATION</scope>
</reference>
<proteinExistence type="predicted"/>